<dbReference type="PANTHER" id="PTHR46438:SF2">
    <property type="entry name" value="ALPHA_BETA-HYDROLASES SUPERFAMILY PROTEIN"/>
    <property type="match status" value="1"/>
</dbReference>
<feature type="domain" description="AB hydrolase-1" evidence="2">
    <location>
        <begin position="64"/>
        <end position="309"/>
    </location>
</feature>
<dbReference type="SUPFAM" id="SSF53474">
    <property type="entry name" value="alpha/beta-Hydrolases"/>
    <property type="match status" value="1"/>
</dbReference>
<dbReference type="Proteomes" id="UP000013085">
    <property type="component" value="Unassembled WGS sequence"/>
</dbReference>
<feature type="chain" id="PRO_5039431570" evidence="1">
    <location>
        <begin position="21"/>
        <end position="316"/>
    </location>
</feature>
<keyword evidence="3" id="KW-0378">Hydrolase</keyword>
<protein>
    <submittedName>
        <fullName evidence="3">Alpha/beta hydrolase</fullName>
    </submittedName>
</protein>
<accession>A0A0E2HGQ2</accession>
<dbReference type="Gene3D" id="3.40.50.1820">
    <property type="entry name" value="alpha/beta hydrolase"/>
    <property type="match status" value="1"/>
</dbReference>
<organism evidence="3 4">
    <name type="scientific">[Clostridium] clostridioforme 90A8</name>
    <dbReference type="NCBI Taxonomy" id="999408"/>
    <lineage>
        <taxon>Bacteria</taxon>
        <taxon>Bacillati</taxon>
        <taxon>Bacillota</taxon>
        <taxon>Clostridia</taxon>
        <taxon>Lachnospirales</taxon>
        <taxon>Lachnospiraceae</taxon>
        <taxon>Enterocloster</taxon>
    </lineage>
</organism>
<comment type="caution">
    <text evidence="3">The sequence shown here is derived from an EMBL/GenBank/DDBJ whole genome shotgun (WGS) entry which is preliminary data.</text>
</comment>
<evidence type="ECO:0000313" key="4">
    <source>
        <dbReference type="Proteomes" id="UP000013085"/>
    </source>
</evidence>
<evidence type="ECO:0000313" key="3">
    <source>
        <dbReference type="EMBL" id="ENZ07601.1"/>
    </source>
</evidence>
<reference evidence="3 4" key="1">
    <citation type="submission" date="2013-01" db="EMBL/GenBank/DDBJ databases">
        <title>The Genome Sequence of Clostridium clostridioforme 90A8.</title>
        <authorList>
            <consortium name="The Broad Institute Genome Sequencing Platform"/>
            <person name="Earl A."/>
            <person name="Ward D."/>
            <person name="Feldgarden M."/>
            <person name="Gevers D."/>
            <person name="Courvalin P."/>
            <person name="Lambert T."/>
            <person name="Walker B."/>
            <person name="Young S.K."/>
            <person name="Zeng Q."/>
            <person name="Gargeya S."/>
            <person name="Fitzgerald M."/>
            <person name="Haas B."/>
            <person name="Abouelleil A."/>
            <person name="Alvarado L."/>
            <person name="Arachchi H.M."/>
            <person name="Berlin A.M."/>
            <person name="Chapman S.B."/>
            <person name="Dewar J."/>
            <person name="Goldberg J."/>
            <person name="Griggs A."/>
            <person name="Gujja S."/>
            <person name="Hansen M."/>
            <person name="Howarth C."/>
            <person name="Imamovic A."/>
            <person name="Larimer J."/>
            <person name="McCowan C."/>
            <person name="Murphy C."/>
            <person name="Neiman D."/>
            <person name="Pearson M."/>
            <person name="Priest M."/>
            <person name="Roberts A."/>
            <person name="Saif S."/>
            <person name="Shea T."/>
            <person name="Sisk P."/>
            <person name="Sykes S."/>
            <person name="Wortman J."/>
            <person name="Nusbaum C."/>
            <person name="Birren B."/>
        </authorList>
    </citation>
    <scope>NUCLEOTIDE SEQUENCE [LARGE SCALE GENOMIC DNA]</scope>
    <source>
        <strain evidence="3 4">90A8</strain>
    </source>
</reference>
<dbReference type="PATRIC" id="fig|999408.3.peg.5502"/>
<name>A0A0E2HGQ2_9FIRM</name>
<dbReference type="RefSeq" id="WP_002585030.1">
    <property type="nucleotide sequence ID" value="NZ_KB850992.1"/>
</dbReference>
<dbReference type="AlphaFoldDB" id="A0A0E2HGQ2"/>
<gene>
    <name evidence="3" type="ORF">HMPREF1090_05118</name>
</gene>
<feature type="signal peptide" evidence="1">
    <location>
        <begin position="1"/>
        <end position="20"/>
    </location>
</feature>
<dbReference type="InterPro" id="IPR000073">
    <property type="entry name" value="AB_hydrolase_1"/>
</dbReference>
<evidence type="ECO:0000259" key="2">
    <source>
        <dbReference type="Pfam" id="PF12697"/>
    </source>
</evidence>
<dbReference type="InterPro" id="IPR029058">
    <property type="entry name" value="AB_hydrolase_fold"/>
</dbReference>
<keyword evidence="1" id="KW-0732">Signal</keyword>
<proteinExistence type="predicted"/>
<dbReference type="PANTHER" id="PTHR46438">
    <property type="entry name" value="ALPHA/BETA-HYDROLASES SUPERFAMILY PROTEIN"/>
    <property type="match status" value="1"/>
</dbReference>
<dbReference type="GeneID" id="57962765"/>
<dbReference type="Pfam" id="PF12697">
    <property type="entry name" value="Abhydrolase_6"/>
    <property type="match status" value="1"/>
</dbReference>
<dbReference type="GO" id="GO:0016787">
    <property type="term" value="F:hydrolase activity"/>
    <property type="evidence" value="ECO:0007669"/>
    <property type="project" value="UniProtKB-KW"/>
</dbReference>
<evidence type="ECO:0000256" key="1">
    <source>
        <dbReference type="SAM" id="SignalP"/>
    </source>
</evidence>
<sequence>MKTRNKLLTLLILSSGAAAATALINKAIKLSATSRNVLEEPEALCYKWRLGNIHYTKTGTGKPILLVHDLAPASSGYEWKNLVGKLAETYTVYTIDLLGFGRSEKPNLTYTNYLYVQLLSDFIKSEIGHRTDIVASGSSAALGIMACSNSPELFNQLLFINPESLLSCSQVPGKNAKLYKIILDLPIVGTLIYNIACSKQFITKEFLTNYYYNPYSVKTRIIDAYHESAHLGESPKSVYASLKCNYVKCNIAAALKKIDNSIYLLGGDAIDDISECMEEYKEYNPAIEWTVVPNTKSLPHLEKPTEVFDVIQTYLS</sequence>
<dbReference type="HOGENOM" id="CLU_020336_13_4_9"/>
<dbReference type="EMBL" id="AGYR01000065">
    <property type="protein sequence ID" value="ENZ07601.1"/>
    <property type="molecule type" value="Genomic_DNA"/>
</dbReference>